<dbReference type="Proteomes" id="UP000014065">
    <property type="component" value="Unassembled WGS sequence"/>
</dbReference>
<dbReference type="RefSeq" id="WP_010192266.1">
    <property type="nucleotide sequence ID" value="NZ_AHJG01000183.1"/>
</dbReference>
<evidence type="ECO:0000256" key="1">
    <source>
        <dbReference type="ARBA" id="ARBA00008791"/>
    </source>
</evidence>
<dbReference type="Gene3D" id="3.40.50.620">
    <property type="entry name" value="HUPs"/>
    <property type="match status" value="1"/>
</dbReference>
<gene>
    <name evidence="3" type="ORF">BG20_I0845</name>
</gene>
<dbReference type="InterPro" id="IPR014729">
    <property type="entry name" value="Rossmann-like_a/b/a_fold"/>
</dbReference>
<dbReference type="Pfam" id="PF00582">
    <property type="entry name" value="Usp"/>
    <property type="match status" value="1"/>
</dbReference>
<dbReference type="SUPFAM" id="SSF52402">
    <property type="entry name" value="Adenine nucleotide alpha hydrolases-like"/>
    <property type="match status" value="1"/>
</dbReference>
<dbReference type="CDD" id="cd00293">
    <property type="entry name" value="USP-like"/>
    <property type="match status" value="1"/>
</dbReference>
<dbReference type="InterPro" id="IPR006015">
    <property type="entry name" value="Universal_stress_UspA"/>
</dbReference>
<evidence type="ECO:0000259" key="2">
    <source>
        <dbReference type="Pfam" id="PF00582"/>
    </source>
</evidence>
<name>S2ESV1_9ARCH</name>
<organism evidence="3 4">
    <name type="scientific">Candidatus Nitrosarchaeum limnium BG20</name>
    <dbReference type="NCBI Taxonomy" id="859192"/>
    <lineage>
        <taxon>Archaea</taxon>
        <taxon>Nitrososphaerota</taxon>
        <taxon>Nitrososphaeria</taxon>
        <taxon>Nitrosopumilales</taxon>
        <taxon>Nitrosopumilaceae</taxon>
        <taxon>Nitrosarchaeum</taxon>
    </lineage>
</organism>
<feature type="domain" description="UspA" evidence="2">
    <location>
        <begin position="16"/>
        <end position="160"/>
    </location>
</feature>
<comment type="similarity">
    <text evidence="1">Belongs to the universal stress protein A family.</text>
</comment>
<dbReference type="EMBL" id="AHJG01000183">
    <property type="protein sequence ID" value="EPA05444.1"/>
    <property type="molecule type" value="Genomic_DNA"/>
</dbReference>
<reference evidence="3 4" key="1">
    <citation type="journal article" date="2012" name="J. Bacteriol.">
        <title>Genome Sequence of "Candidatus Nitrosoarchaeum limnia" BG20, a Low-Salinity Ammonia-Oxidizing Archaeon from the San Francisco Bay Estuary.</title>
        <authorList>
            <person name="Mosier A.C."/>
            <person name="Allen E.E."/>
            <person name="Kim M."/>
            <person name="Ferriera S."/>
            <person name="Francis C.A."/>
        </authorList>
    </citation>
    <scope>NUCLEOTIDE SEQUENCE [LARGE SCALE GENOMIC DNA]</scope>
    <source>
        <strain evidence="3 4">BG20</strain>
    </source>
</reference>
<evidence type="ECO:0000313" key="3">
    <source>
        <dbReference type="EMBL" id="EPA05444.1"/>
    </source>
</evidence>
<dbReference type="AlphaFoldDB" id="S2ESV1"/>
<evidence type="ECO:0000313" key="4">
    <source>
        <dbReference type="Proteomes" id="UP000014065"/>
    </source>
</evidence>
<dbReference type="PANTHER" id="PTHR46268">
    <property type="entry name" value="STRESS RESPONSE PROTEIN NHAX"/>
    <property type="match status" value="1"/>
</dbReference>
<comment type="caution">
    <text evidence="3">The sequence shown here is derived from an EMBL/GenBank/DDBJ whole genome shotgun (WGS) entry which is preliminary data.</text>
</comment>
<dbReference type="PANTHER" id="PTHR46268:SF6">
    <property type="entry name" value="UNIVERSAL STRESS PROTEIN UP12"/>
    <property type="match status" value="1"/>
</dbReference>
<keyword evidence="4" id="KW-1185">Reference proteome</keyword>
<dbReference type="InterPro" id="IPR006016">
    <property type="entry name" value="UspA"/>
</dbReference>
<accession>S2ESV1</accession>
<proteinExistence type="inferred from homology"/>
<dbReference type="OrthoDB" id="105697at2157"/>
<dbReference type="PRINTS" id="PR01438">
    <property type="entry name" value="UNVRSLSTRESS"/>
</dbReference>
<sequence length="160" mass="18091">MQLTSQNKSENPIPIFRKILIPFDDSKLSEKAFWYAVNLDMNHKTEILILSVFHSDQLPSSFLDYNAHQTVIEKEKLLNVKLKHNELKKVAEKYNIACNSYMTISSSISESIISYIYSTRSDLVIMGTRGNSASTGRKLMLGSVSLEISQHSPVPVLLVK</sequence>
<protein>
    <submittedName>
        <fullName evidence="3">Universal stress family protein</fullName>
    </submittedName>
</protein>